<dbReference type="AlphaFoldDB" id="A0A2T2PAR1"/>
<sequence>MRLRPRTHTTWTSKPCTDQPEHLRALHNPTMAPRIAPANSQRMELPSRLQAGPRIAGGRQTGAAAGLDGRGMARRGRHGRAEQRLCGAVTRPSRACGGLGAVSDALPGCLLPRLVTPSMATCIYLLVLLPVQFSWGSAEKVPTAQSVQISCRDQPARQPQGCARDFDMSALRGSLALVSLKPLLPFLLLSAMASRPISRGWPATCSPIPSARLHSSKRRA</sequence>
<name>A0A2T2PAR1_CORCC</name>
<protein>
    <submittedName>
        <fullName evidence="2">Uncharacterized protein</fullName>
    </submittedName>
</protein>
<accession>A0A2T2PAR1</accession>
<feature type="region of interest" description="Disordered" evidence="1">
    <location>
        <begin position="1"/>
        <end position="21"/>
    </location>
</feature>
<proteinExistence type="predicted"/>
<keyword evidence="3" id="KW-1185">Reference proteome</keyword>
<evidence type="ECO:0000313" key="3">
    <source>
        <dbReference type="Proteomes" id="UP000240883"/>
    </source>
</evidence>
<gene>
    <name evidence="2" type="ORF">BS50DRAFT_23358</name>
</gene>
<reference evidence="2 3" key="1">
    <citation type="journal article" date="2018" name="Front. Microbiol.">
        <title>Genome-Wide Analysis of Corynespora cassiicola Leaf Fall Disease Putative Effectors.</title>
        <authorList>
            <person name="Lopez D."/>
            <person name="Ribeiro S."/>
            <person name="Label P."/>
            <person name="Fumanal B."/>
            <person name="Venisse J.S."/>
            <person name="Kohler A."/>
            <person name="de Oliveira R.R."/>
            <person name="Labutti K."/>
            <person name="Lipzen A."/>
            <person name="Lail K."/>
            <person name="Bauer D."/>
            <person name="Ohm R.A."/>
            <person name="Barry K.W."/>
            <person name="Spatafora J."/>
            <person name="Grigoriev I.V."/>
            <person name="Martin F.M."/>
            <person name="Pujade-Renaud V."/>
        </authorList>
    </citation>
    <scope>NUCLEOTIDE SEQUENCE [LARGE SCALE GENOMIC DNA]</scope>
    <source>
        <strain evidence="2 3">Philippines</strain>
    </source>
</reference>
<feature type="region of interest" description="Disordered" evidence="1">
    <location>
        <begin position="52"/>
        <end position="79"/>
    </location>
</feature>
<dbReference type="EMBL" id="KZ678128">
    <property type="protein sequence ID" value="PSN74753.1"/>
    <property type="molecule type" value="Genomic_DNA"/>
</dbReference>
<evidence type="ECO:0000313" key="2">
    <source>
        <dbReference type="EMBL" id="PSN74753.1"/>
    </source>
</evidence>
<evidence type="ECO:0000256" key="1">
    <source>
        <dbReference type="SAM" id="MobiDB-lite"/>
    </source>
</evidence>
<organism evidence="2 3">
    <name type="scientific">Corynespora cassiicola Philippines</name>
    <dbReference type="NCBI Taxonomy" id="1448308"/>
    <lineage>
        <taxon>Eukaryota</taxon>
        <taxon>Fungi</taxon>
        <taxon>Dikarya</taxon>
        <taxon>Ascomycota</taxon>
        <taxon>Pezizomycotina</taxon>
        <taxon>Dothideomycetes</taxon>
        <taxon>Pleosporomycetidae</taxon>
        <taxon>Pleosporales</taxon>
        <taxon>Corynesporascaceae</taxon>
        <taxon>Corynespora</taxon>
    </lineage>
</organism>
<dbReference type="Proteomes" id="UP000240883">
    <property type="component" value="Unassembled WGS sequence"/>
</dbReference>